<evidence type="ECO:0000313" key="3">
    <source>
        <dbReference type="Proteomes" id="UP000765509"/>
    </source>
</evidence>
<proteinExistence type="predicted"/>
<sequence length="177" mass="20035">MDNKTSEKPIPKPNTPHDKAPLECHKCGSRSHLENTYAKKTRINEIEIGKDEDTKEKNNVSLHDSDSGPSEEEEVPHELSIENIKVSFEVTEVHTHLPQYNDECMDLIHVKDAKMEKTKPARGNGYTAGASCITNVVIKNKEGKLHLDSGAFCICVGKDYLYRIYTNWKEILMPLKV</sequence>
<dbReference type="EMBL" id="AVOT02028946">
    <property type="protein sequence ID" value="MBW0521593.1"/>
    <property type="molecule type" value="Genomic_DNA"/>
</dbReference>
<accession>A0A9Q3EMK0</accession>
<reference evidence="2" key="1">
    <citation type="submission" date="2021-03" db="EMBL/GenBank/DDBJ databases">
        <title>Draft genome sequence of rust myrtle Austropuccinia psidii MF-1, a brazilian biotype.</title>
        <authorList>
            <person name="Quecine M.C."/>
            <person name="Pachon D.M.R."/>
            <person name="Bonatelli M.L."/>
            <person name="Correr F.H."/>
            <person name="Franceschini L.M."/>
            <person name="Leite T.F."/>
            <person name="Margarido G.R.A."/>
            <person name="Almeida C.A."/>
            <person name="Ferrarezi J.A."/>
            <person name="Labate C.A."/>
        </authorList>
    </citation>
    <scope>NUCLEOTIDE SEQUENCE</scope>
    <source>
        <strain evidence="2">MF-1</strain>
    </source>
</reference>
<evidence type="ECO:0000256" key="1">
    <source>
        <dbReference type="SAM" id="MobiDB-lite"/>
    </source>
</evidence>
<name>A0A9Q3EMK0_9BASI</name>
<organism evidence="2 3">
    <name type="scientific">Austropuccinia psidii MF-1</name>
    <dbReference type="NCBI Taxonomy" id="1389203"/>
    <lineage>
        <taxon>Eukaryota</taxon>
        <taxon>Fungi</taxon>
        <taxon>Dikarya</taxon>
        <taxon>Basidiomycota</taxon>
        <taxon>Pucciniomycotina</taxon>
        <taxon>Pucciniomycetes</taxon>
        <taxon>Pucciniales</taxon>
        <taxon>Sphaerophragmiaceae</taxon>
        <taxon>Austropuccinia</taxon>
    </lineage>
</organism>
<evidence type="ECO:0000313" key="2">
    <source>
        <dbReference type="EMBL" id="MBW0521593.1"/>
    </source>
</evidence>
<dbReference type="AlphaFoldDB" id="A0A9Q3EMK0"/>
<feature type="region of interest" description="Disordered" evidence="1">
    <location>
        <begin position="1"/>
        <end position="75"/>
    </location>
</feature>
<keyword evidence="3" id="KW-1185">Reference proteome</keyword>
<feature type="compositionally biased region" description="Basic and acidic residues" evidence="1">
    <location>
        <begin position="42"/>
        <end position="66"/>
    </location>
</feature>
<gene>
    <name evidence="2" type="ORF">O181_061308</name>
</gene>
<feature type="compositionally biased region" description="Basic and acidic residues" evidence="1">
    <location>
        <begin position="1"/>
        <end position="26"/>
    </location>
</feature>
<comment type="caution">
    <text evidence="2">The sequence shown here is derived from an EMBL/GenBank/DDBJ whole genome shotgun (WGS) entry which is preliminary data.</text>
</comment>
<protein>
    <submittedName>
        <fullName evidence="2">Uncharacterized protein</fullName>
    </submittedName>
</protein>
<dbReference type="Proteomes" id="UP000765509">
    <property type="component" value="Unassembled WGS sequence"/>
</dbReference>